<dbReference type="InterPro" id="IPR000209">
    <property type="entry name" value="Peptidase_S8/S53_dom"/>
</dbReference>
<dbReference type="EMBL" id="CDMY01000198">
    <property type="protein sequence ID" value="CEL93892.1"/>
    <property type="molecule type" value="Genomic_DNA"/>
</dbReference>
<keyword evidence="3" id="KW-0677">Repeat</keyword>
<dbReference type="PROSITE" id="PS51892">
    <property type="entry name" value="SUBTILASE"/>
    <property type="match status" value="1"/>
</dbReference>
<evidence type="ECO:0000256" key="10">
    <source>
        <dbReference type="PROSITE-ProRule" id="PRU01240"/>
    </source>
</evidence>
<evidence type="ECO:0000256" key="4">
    <source>
        <dbReference type="ARBA" id="ARBA00022801"/>
    </source>
</evidence>
<dbReference type="EC" id="3.4.21.62" evidence="9"/>
<dbReference type="Proteomes" id="UP000041254">
    <property type="component" value="Unassembled WGS sequence"/>
</dbReference>
<keyword evidence="6" id="KW-0865">Zymogen</keyword>
<dbReference type="OrthoDB" id="531541at2759"/>
<feature type="compositionally biased region" description="Low complexity" evidence="11">
    <location>
        <begin position="46"/>
        <end position="66"/>
    </location>
</feature>
<dbReference type="PANTHER" id="PTHR43399:SF4">
    <property type="entry name" value="CELL WALL-ASSOCIATED PROTEASE"/>
    <property type="match status" value="1"/>
</dbReference>
<dbReference type="PRINTS" id="PR00723">
    <property type="entry name" value="SUBTILISIN"/>
</dbReference>
<keyword evidence="4 10" id="KW-0378">Hydrolase</keyword>
<dbReference type="SUPFAM" id="SSF57414">
    <property type="entry name" value="Hairpin loop containing domain-like"/>
    <property type="match status" value="1"/>
</dbReference>
<proteinExistence type="inferred from homology"/>
<accession>A0A0G4EES0</accession>
<name>A0A0G4EES0_VITBC</name>
<dbReference type="Gene3D" id="3.40.50.200">
    <property type="entry name" value="Peptidase S8/S53 domain"/>
    <property type="match status" value="1"/>
</dbReference>
<dbReference type="Gene3D" id="3.50.4.10">
    <property type="entry name" value="Hepatocyte Growth Factor"/>
    <property type="match status" value="1"/>
</dbReference>
<feature type="region of interest" description="Disordered" evidence="11">
    <location>
        <begin position="1133"/>
        <end position="1243"/>
    </location>
</feature>
<evidence type="ECO:0000256" key="12">
    <source>
        <dbReference type="SAM" id="Phobius"/>
    </source>
</evidence>
<keyword evidence="7" id="KW-1015">Disulfide bond</keyword>
<evidence type="ECO:0000256" key="8">
    <source>
        <dbReference type="ARBA" id="ARBA00023529"/>
    </source>
</evidence>
<feature type="active site" description="Charge relay system" evidence="10">
    <location>
        <position position="570"/>
    </location>
</feature>
<dbReference type="InterPro" id="IPR022398">
    <property type="entry name" value="Peptidase_S8_His-AS"/>
</dbReference>
<feature type="compositionally biased region" description="Polar residues" evidence="11">
    <location>
        <begin position="29"/>
        <end position="45"/>
    </location>
</feature>
<feature type="compositionally biased region" description="Low complexity" evidence="11">
    <location>
        <begin position="925"/>
        <end position="945"/>
    </location>
</feature>
<evidence type="ECO:0000256" key="6">
    <source>
        <dbReference type="ARBA" id="ARBA00023145"/>
    </source>
</evidence>
<dbReference type="InterPro" id="IPR015500">
    <property type="entry name" value="Peptidase_S8_subtilisin-rel"/>
</dbReference>
<dbReference type="GO" id="GO:0004252">
    <property type="term" value="F:serine-type endopeptidase activity"/>
    <property type="evidence" value="ECO:0007669"/>
    <property type="project" value="UniProtKB-UniRule"/>
</dbReference>
<evidence type="ECO:0000256" key="9">
    <source>
        <dbReference type="ARBA" id="ARBA00023619"/>
    </source>
</evidence>
<dbReference type="GO" id="GO:0005576">
    <property type="term" value="C:extracellular region"/>
    <property type="evidence" value="ECO:0007669"/>
    <property type="project" value="InterPro"/>
</dbReference>
<evidence type="ECO:0000259" key="13">
    <source>
        <dbReference type="SMART" id="SM00223"/>
    </source>
</evidence>
<evidence type="ECO:0000256" key="11">
    <source>
        <dbReference type="SAM" id="MobiDB-lite"/>
    </source>
</evidence>
<feature type="active site" description="Charge relay system" evidence="10">
    <location>
        <position position="344"/>
    </location>
</feature>
<evidence type="ECO:0000256" key="7">
    <source>
        <dbReference type="ARBA" id="ARBA00023157"/>
    </source>
</evidence>
<feature type="compositionally biased region" description="Polar residues" evidence="11">
    <location>
        <begin position="1212"/>
        <end position="1224"/>
    </location>
</feature>
<dbReference type="Pfam" id="PF14295">
    <property type="entry name" value="PAN_4"/>
    <property type="match status" value="2"/>
</dbReference>
<feature type="region of interest" description="Disordered" evidence="11">
    <location>
        <begin position="309"/>
        <end position="333"/>
    </location>
</feature>
<gene>
    <name evidence="14" type="ORF">Vbra_11428</name>
</gene>
<feature type="region of interest" description="Disordered" evidence="11">
    <location>
        <begin position="237"/>
        <end position="270"/>
    </location>
</feature>
<feature type="region of interest" description="Disordered" evidence="11">
    <location>
        <begin position="923"/>
        <end position="948"/>
    </location>
</feature>
<dbReference type="VEuPathDB" id="CryptoDB:Vbra_11428"/>
<feature type="compositionally biased region" description="Acidic residues" evidence="11">
    <location>
        <begin position="323"/>
        <end position="333"/>
    </location>
</feature>
<feature type="domain" description="Apple" evidence="13">
    <location>
        <begin position="647"/>
        <end position="732"/>
    </location>
</feature>
<dbReference type="InterPro" id="IPR036852">
    <property type="entry name" value="Peptidase_S8/S53_dom_sf"/>
</dbReference>
<dbReference type="PANTHER" id="PTHR43399">
    <property type="entry name" value="SUBTILISIN-RELATED"/>
    <property type="match status" value="1"/>
</dbReference>
<dbReference type="AlphaFoldDB" id="A0A0G4EES0"/>
<evidence type="ECO:0000256" key="1">
    <source>
        <dbReference type="ARBA" id="ARBA00011073"/>
    </source>
</evidence>
<dbReference type="CDD" id="cd07473">
    <property type="entry name" value="Peptidases_S8_Subtilisin_like"/>
    <property type="match status" value="1"/>
</dbReference>
<keyword evidence="2 10" id="KW-0645">Protease</keyword>
<feature type="region of interest" description="Disordered" evidence="11">
    <location>
        <begin position="1"/>
        <end position="86"/>
    </location>
</feature>
<dbReference type="InterPro" id="IPR034204">
    <property type="entry name" value="PfSUB1-like_cat_dom"/>
</dbReference>
<feature type="active site" description="Charge relay system" evidence="10">
    <location>
        <position position="400"/>
    </location>
</feature>
<feature type="compositionally biased region" description="Basic and acidic residues" evidence="11">
    <location>
        <begin position="254"/>
        <end position="263"/>
    </location>
</feature>
<evidence type="ECO:0000256" key="3">
    <source>
        <dbReference type="ARBA" id="ARBA00022737"/>
    </source>
</evidence>
<protein>
    <recommendedName>
        <fullName evidence="9">subtilisin</fullName>
        <ecNumber evidence="9">3.4.21.62</ecNumber>
    </recommendedName>
</protein>
<feature type="transmembrane region" description="Helical" evidence="12">
    <location>
        <begin position="1009"/>
        <end position="1032"/>
    </location>
</feature>
<organism evidence="14 15">
    <name type="scientific">Vitrella brassicaformis (strain CCMP3155)</name>
    <dbReference type="NCBI Taxonomy" id="1169540"/>
    <lineage>
        <taxon>Eukaryota</taxon>
        <taxon>Sar</taxon>
        <taxon>Alveolata</taxon>
        <taxon>Colpodellida</taxon>
        <taxon>Vitrellaceae</taxon>
        <taxon>Vitrella</taxon>
    </lineage>
</organism>
<keyword evidence="12" id="KW-0472">Membrane</keyword>
<evidence type="ECO:0000256" key="5">
    <source>
        <dbReference type="ARBA" id="ARBA00022825"/>
    </source>
</evidence>
<feature type="compositionally biased region" description="Polar residues" evidence="11">
    <location>
        <begin position="11"/>
        <end position="21"/>
    </location>
</feature>
<dbReference type="SMART" id="SM00223">
    <property type="entry name" value="APPLE"/>
    <property type="match status" value="1"/>
</dbReference>
<dbReference type="PROSITE" id="PS00137">
    <property type="entry name" value="SUBTILASE_HIS"/>
    <property type="match status" value="1"/>
</dbReference>
<comment type="similarity">
    <text evidence="1 10">Belongs to the peptidase S8 family.</text>
</comment>
<dbReference type="InterPro" id="IPR051048">
    <property type="entry name" value="Peptidase_S8/S53_subtilisin"/>
</dbReference>
<keyword evidence="5 10" id="KW-0720">Serine protease</keyword>
<dbReference type="CDD" id="cd01100">
    <property type="entry name" value="APPLE_Factor_XI_like"/>
    <property type="match status" value="1"/>
</dbReference>
<comment type="catalytic activity">
    <reaction evidence="8">
        <text>Hydrolysis of proteins with broad specificity for peptide bonds, and a preference for a large uncharged residue in P1. Hydrolyzes peptide amides.</text>
        <dbReference type="EC" id="3.4.21.62"/>
    </reaction>
</comment>
<keyword evidence="12" id="KW-1133">Transmembrane helix</keyword>
<dbReference type="SUPFAM" id="SSF52743">
    <property type="entry name" value="Subtilisin-like"/>
    <property type="match status" value="1"/>
</dbReference>
<evidence type="ECO:0000256" key="2">
    <source>
        <dbReference type="ARBA" id="ARBA00022670"/>
    </source>
</evidence>
<keyword evidence="12" id="KW-0812">Transmembrane</keyword>
<evidence type="ECO:0000313" key="15">
    <source>
        <dbReference type="Proteomes" id="UP000041254"/>
    </source>
</evidence>
<dbReference type="GO" id="GO:0006508">
    <property type="term" value="P:proteolysis"/>
    <property type="evidence" value="ECO:0007669"/>
    <property type="project" value="UniProtKB-KW"/>
</dbReference>
<dbReference type="InterPro" id="IPR023828">
    <property type="entry name" value="Peptidase_S8_Ser-AS"/>
</dbReference>
<dbReference type="InterPro" id="IPR003609">
    <property type="entry name" value="Pan_app"/>
</dbReference>
<feature type="compositionally biased region" description="Basic residues" evidence="11">
    <location>
        <begin position="1155"/>
        <end position="1166"/>
    </location>
</feature>
<sequence length="1243" mass="131637">MLRIPPPISKAASTVAPTTAEPTDGAVTRPTTPSHSDLYPPSSTAPSQRVSLSLSPQSSPLRPSQPRRGDRREGGGGMVNRTSTSIVNDRQGRRALLGLVCLAALALLTHIHGADAKISNTAAHNGRLILRFTERSEGHHSRLQRHLTAQGVPLRTPAHIQHRRRHLSADTDDPSALEYLPNVDLEILHIDPTAEKADVCAMVQQQYGQVLDLCEADHRIFGSPDQRSEPFQLFAVDDDDVTTPPPASEDADEDGVHATHGDEGLPNDPGFTEQWALFNSLYDGFDIHAQEAWKLIQSRIVSGQATLTESAGGGTLSASSLDEPSDAVNEDGGESFRPIIAVIDSGSDYTHQDLDGALWINQAEFHGQEGHDDDGNGFVDDIYGYDFRNDDGDPMDDDGHGTHVTGIIAAGGNNGKGIAGVAWAARPQIMALKFMGRDAADPTTTTGWTSDAIRALDYAIQMGAHVTCNSWGGGPYDWGLERAIQKSADNQQLFVVAAGNEQLDLDASPQFPAGFAEKIRNVINVASTDKQGGLLYDSNYGKGTVHLGAPGERILSTVLDGKYAYYSGTSMAAPFVAGVAAMALSLQPSLAFDFESLRKMLLGTVNPLDGLKGVTITAGQLNAKGALEEAIIASDSASIIVKKHSSCFQTDTDFHGHDILGPLTTTSPLTLNGRRVQPLAASTPEACQEACQALSTCAYWTFNKAKQCWLKRKDAVRGASLAEGAVSGPKRCRPKRQDERHKSMATSGCFEHDTALASVSKTAKNTSDPVRVATNVTSAISCQAACLLVGDCLSWTFYPPTTTVRTEGVMAPIDRTEAFTHIKNISKTITNKNTTKAAENGTADADADATGGCYLQRTTEFSRRRVVGAVSGSRASRECSEASSANVTVTATASEASPAVESHTLLSWLICKVDSSQPSCAGNNTTATKTQQHWDTTTTNSSTSNVGSGNLVRIRNAAEPDPPMGEDALKEALRMRRDMRDRMGAVKETSTGAGAMMGPGLGEGEDYDWMGVYTAAVGSSLMLGAIVVFVCVRRAQVFSLVREQTGKTTPGSPLCIPKIAISGTPPTTLAAAAASSASPSWAPSHPTALHQSAFFFFPFRTHTRDHSTRSEPPPGQSLSLTLPAQTAVDASLGGADKRASNGGSQTSRESEKRAKSVGKHGHKKTRAAGGGGGVDSGPEESEMPHKPTDGEGSGSGRAAVGMYTPAHLASRSGRTPQTAPTHTTGCGRKVATLPIKSKRTRHK</sequence>
<dbReference type="Pfam" id="PF00082">
    <property type="entry name" value="Peptidase_S8"/>
    <property type="match status" value="1"/>
</dbReference>
<dbReference type="PROSITE" id="PS00138">
    <property type="entry name" value="SUBTILASE_SER"/>
    <property type="match status" value="1"/>
</dbReference>
<dbReference type="InterPro" id="IPR000177">
    <property type="entry name" value="Apple"/>
</dbReference>
<evidence type="ECO:0000313" key="14">
    <source>
        <dbReference type="EMBL" id="CEL93892.1"/>
    </source>
</evidence>
<reference evidence="14 15" key="1">
    <citation type="submission" date="2014-11" db="EMBL/GenBank/DDBJ databases">
        <authorList>
            <person name="Zhu J."/>
            <person name="Qi W."/>
            <person name="Song R."/>
        </authorList>
    </citation>
    <scope>NUCLEOTIDE SEQUENCE [LARGE SCALE GENOMIC DNA]</scope>
</reference>
<dbReference type="STRING" id="1169540.A0A0G4EES0"/>
<keyword evidence="15" id="KW-1185">Reference proteome</keyword>
<dbReference type="InParanoid" id="A0A0G4EES0"/>